<dbReference type="Proteomes" id="UP001276659">
    <property type="component" value="Unassembled WGS sequence"/>
</dbReference>
<dbReference type="AlphaFoldDB" id="A0AAD9Z1F6"/>
<accession>A0AAD9Z1F6</accession>
<protein>
    <recommendedName>
        <fullName evidence="3">RING-type domain-containing protein</fullName>
    </recommendedName>
</protein>
<dbReference type="InterPro" id="IPR001841">
    <property type="entry name" value="Znf_RING"/>
</dbReference>
<dbReference type="InterPro" id="IPR013083">
    <property type="entry name" value="Znf_RING/FYVE/PHD"/>
</dbReference>
<proteinExistence type="predicted"/>
<evidence type="ECO:0000313" key="4">
    <source>
        <dbReference type="EMBL" id="KAK3169756.1"/>
    </source>
</evidence>
<dbReference type="PROSITE" id="PS50089">
    <property type="entry name" value="ZF_RING_2"/>
    <property type="match status" value="1"/>
</dbReference>
<keyword evidence="1" id="KW-0862">Zinc</keyword>
<evidence type="ECO:0000259" key="3">
    <source>
        <dbReference type="PROSITE" id="PS50089"/>
    </source>
</evidence>
<feature type="compositionally biased region" description="Polar residues" evidence="2">
    <location>
        <begin position="286"/>
        <end position="298"/>
    </location>
</feature>
<evidence type="ECO:0000313" key="5">
    <source>
        <dbReference type="Proteomes" id="UP001276659"/>
    </source>
</evidence>
<dbReference type="GO" id="GO:0008270">
    <property type="term" value="F:zinc ion binding"/>
    <property type="evidence" value="ECO:0007669"/>
    <property type="project" value="UniProtKB-KW"/>
</dbReference>
<dbReference type="EMBL" id="JASNWA010000009">
    <property type="protein sequence ID" value="KAK3169756.1"/>
    <property type="molecule type" value="Genomic_DNA"/>
</dbReference>
<dbReference type="Gene3D" id="3.30.40.10">
    <property type="entry name" value="Zinc/RING finger domain, C3HC4 (zinc finger)"/>
    <property type="match status" value="1"/>
</dbReference>
<dbReference type="PANTHER" id="PTHR21540">
    <property type="entry name" value="RING FINGER AND SWIM DOMAIN-CONTAINING PROTEIN 2"/>
    <property type="match status" value="1"/>
</dbReference>
<sequence>MAPHWTPSDILTNIDNRSCSITCVGYAPSQGRRCHNPIAAANRQDAAKLLDQMSKLKTSSSRIDGLLEQLAPRVLCKRYHQNQFSSVVFQWQDDLEDLREEEAARRAEDARCAREAAQRAEEERRAQDAAREAAGNIRREREAAQRAEEERRAQNAAREAAENTRREREAAQRAEEERRAQDAAREAAENTRRDREAAQQTENTRREEQATSEARMTRSGVETSPQATPPAPMTQTEQLTSDLASMVARVEALEQECRELRRLTLTQHFVRSQAPSQETGEDTSSELDQGSTDEYVTTPTPPLSSDDGSEGEEFEDRADRITEGDCSICLESLGSESDLTSCRAQCGQHFHLDCIDIWLTTDEHTQTCPYCRANWID</sequence>
<keyword evidence="5" id="KW-1185">Reference proteome</keyword>
<dbReference type="GO" id="GO:0061630">
    <property type="term" value="F:ubiquitin protein ligase activity"/>
    <property type="evidence" value="ECO:0007669"/>
    <property type="project" value="InterPro"/>
</dbReference>
<name>A0AAD9Z1F6_9LECA</name>
<organism evidence="4 5">
    <name type="scientific">Lepraria neglecta</name>
    <dbReference type="NCBI Taxonomy" id="209136"/>
    <lineage>
        <taxon>Eukaryota</taxon>
        <taxon>Fungi</taxon>
        <taxon>Dikarya</taxon>
        <taxon>Ascomycota</taxon>
        <taxon>Pezizomycotina</taxon>
        <taxon>Lecanoromycetes</taxon>
        <taxon>OSLEUM clade</taxon>
        <taxon>Lecanoromycetidae</taxon>
        <taxon>Lecanorales</taxon>
        <taxon>Lecanorineae</taxon>
        <taxon>Stereocaulaceae</taxon>
        <taxon>Lepraria</taxon>
    </lineage>
</organism>
<reference evidence="4" key="1">
    <citation type="submission" date="2022-11" db="EMBL/GenBank/DDBJ databases">
        <title>Chromosomal genome sequence assembly and mating type (MAT) locus characterization of the leprose asexual lichenized fungus Lepraria neglecta (Nyl.) Erichsen.</title>
        <authorList>
            <person name="Allen J.L."/>
            <person name="Pfeffer B."/>
        </authorList>
    </citation>
    <scope>NUCLEOTIDE SEQUENCE</scope>
    <source>
        <strain evidence="4">Allen 5258</strain>
    </source>
</reference>
<feature type="region of interest" description="Disordered" evidence="2">
    <location>
        <begin position="271"/>
        <end position="317"/>
    </location>
</feature>
<evidence type="ECO:0000256" key="2">
    <source>
        <dbReference type="SAM" id="MobiDB-lite"/>
    </source>
</evidence>
<feature type="compositionally biased region" description="Acidic residues" evidence="2">
    <location>
        <begin position="307"/>
        <end position="316"/>
    </location>
</feature>
<gene>
    <name evidence="4" type="ORF">OEA41_009140</name>
</gene>
<feature type="compositionally biased region" description="Basic and acidic residues" evidence="2">
    <location>
        <begin position="118"/>
        <end position="209"/>
    </location>
</feature>
<feature type="domain" description="RING-type" evidence="3">
    <location>
        <begin position="326"/>
        <end position="372"/>
    </location>
</feature>
<dbReference type="Pfam" id="PF13639">
    <property type="entry name" value="zf-RING_2"/>
    <property type="match status" value="1"/>
</dbReference>
<dbReference type="PANTHER" id="PTHR21540:SF0">
    <property type="entry name" value="PHD FAMILY PROTEIN"/>
    <property type="match status" value="1"/>
</dbReference>
<comment type="caution">
    <text evidence="4">The sequence shown here is derived from an EMBL/GenBank/DDBJ whole genome shotgun (WGS) entry which is preliminary data.</text>
</comment>
<keyword evidence="1" id="KW-0479">Metal-binding</keyword>
<keyword evidence="1" id="KW-0863">Zinc-finger</keyword>
<dbReference type="InterPro" id="IPR039903">
    <property type="entry name" value="Zswim2"/>
</dbReference>
<feature type="region of interest" description="Disordered" evidence="2">
    <location>
        <begin position="118"/>
        <end position="239"/>
    </location>
</feature>
<dbReference type="SUPFAM" id="SSF57850">
    <property type="entry name" value="RING/U-box"/>
    <property type="match status" value="1"/>
</dbReference>
<evidence type="ECO:0000256" key="1">
    <source>
        <dbReference type="PROSITE-ProRule" id="PRU00175"/>
    </source>
</evidence>